<evidence type="ECO:0000313" key="2">
    <source>
        <dbReference type="Proteomes" id="UP000095767"/>
    </source>
</evidence>
<organism evidence="1 2">
    <name type="scientific">Dichanthelium oligosanthes</name>
    <dbReference type="NCBI Taxonomy" id="888268"/>
    <lineage>
        <taxon>Eukaryota</taxon>
        <taxon>Viridiplantae</taxon>
        <taxon>Streptophyta</taxon>
        <taxon>Embryophyta</taxon>
        <taxon>Tracheophyta</taxon>
        <taxon>Spermatophyta</taxon>
        <taxon>Magnoliopsida</taxon>
        <taxon>Liliopsida</taxon>
        <taxon>Poales</taxon>
        <taxon>Poaceae</taxon>
        <taxon>PACMAD clade</taxon>
        <taxon>Panicoideae</taxon>
        <taxon>Panicodae</taxon>
        <taxon>Paniceae</taxon>
        <taxon>Dichantheliinae</taxon>
        <taxon>Dichanthelium</taxon>
    </lineage>
</organism>
<name>A0A1E5VGN3_9POAL</name>
<comment type="caution">
    <text evidence="1">The sequence shown here is derived from an EMBL/GenBank/DDBJ whole genome shotgun (WGS) entry which is preliminary data.</text>
</comment>
<proteinExistence type="predicted"/>
<accession>A0A1E5VGN3</accession>
<reference evidence="1 2" key="1">
    <citation type="submission" date="2016-09" db="EMBL/GenBank/DDBJ databases">
        <title>The draft genome of Dichanthelium oligosanthes: A C3 panicoid grass species.</title>
        <authorList>
            <person name="Studer A.J."/>
            <person name="Schnable J.C."/>
            <person name="Brutnell T.P."/>
        </authorList>
    </citation>
    <scope>NUCLEOTIDE SEQUENCE [LARGE SCALE GENOMIC DNA]</scope>
    <source>
        <strain evidence="2">cv. Kellogg 1175</strain>
        <tissue evidence="1">Leaf</tissue>
    </source>
</reference>
<dbReference type="Proteomes" id="UP000095767">
    <property type="component" value="Unassembled WGS sequence"/>
</dbReference>
<sequence>MGSSIHEENVFPILEISVECQVYREGVSILCTIRQV</sequence>
<dbReference type="AlphaFoldDB" id="A0A1E5VGN3"/>
<evidence type="ECO:0000313" key="1">
    <source>
        <dbReference type="EMBL" id="OEL24225.1"/>
    </source>
</evidence>
<dbReference type="EMBL" id="LWDX02040255">
    <property type="protein sequence ID" value="OEL24225.1"/>
    <property type="molecule type" value="Genomic_DNA"/>
</dbReference>
<gene>
    <name evidence="1" type="ORF">BAE44_0014756</name>
</gene>
<protein>
    <submittedName>
        <fullName evidence="1">Uncharacterized protein</fullName>
    </submittedName>
</protein>
<keyword evidence="2" id="KW-1185">Reference proteome</keyword>